<dbReference type="AlphaFoldDB" id="A0AAN7BRK1"/>
<dbReference type="Proteomes" id="UP001301958">
    <property type="component" value="Unassembled WGS sequence"/>
</dbReference>
<evidence type="ECO:0000313" key="3">
    <source>
        <dbReference type="EMBL" id="KAK4228177.1"/>
    </source>
</evidence>
<organism evidence="3 4">
    <name type="scientific">Podospora fimiseda</name>
    <dbReference type="NCBI Taxonomy" id="252190"/>
    <lineage>
        <taxon>Eukaryota</taxon>
        <taxon>Fungi</taxon>
        <taxon>Dikarya</taxon>
        <taxon>Ascomycota</taxon>
        <taxon>Pezizomycotina</taxon>
        <taxon>Sordariomycetes</taxon>
        <taxon>Sordariomycetidae</taxon>
        <taxon>Sordariales</taxon>
        <taxon>Podosporaceae</taxon>
        <taxon>Podospora</taxon>
    </lineage>
</organism>
<feature type="region of interest" description="Disordered" evidence="1">
    <location>
        <begin position="395"/>
        <end position="432"/>
    </location>
</feature>
<reference evidence="3" key="2">
    <citation type="submission" date="2023-05" db="EMBL/GenBank/DDBJ databases">
        <authorList>
            <consortium name="Lawrence Berkeley National Laboratory"/>
            <person name="Steindorff A."/>
            <person name="Hensen N."/>
            <person name="Bonometti L."/>
            <person name="Westerberg I."/>
            <person name="Brannstrom I.O."/>
            <person name="Guillou S."/>
            <person name="Cros-Aarteil S."/>
            <person name="Calhoun S."/>
            <person name="Haridas S."/>
            <person name="Kuo A."/>
            <person name="Mondo S."/>
            <person name="Pangilinan J."/>
            <person name="Riley R."/>
            <person name="Labutti K."/>
            <person name="Andreopoulos B."/>
            <person name="Lipzen A."/>
            <person name="Chen C."/>
            <person name="Yanf M."/>
            <person name="Daum C."/>
            <person name="Ng V."/>
            <person name="Clum A."/>
            <person name="Ohm R."/>
            <person name="Martin F."/>
            <person name="Silar P."/>
            <person name="Natvig D."/>
            <person name="Lalanne C."/>
            <person name="Gautier V."/>
            <person name="Ament-Velasquez S.L."/>
            <person name="Kruys A."/>
            <person name="Hutchinson M.I."/>
            <person name="Powell A.J."/>
            <person name="Barry K."/>
            <person name="Miller A.N."/>
            <person name="Grigoriev I.V."/>
            <person name="Debuchy R."/>
            <person name="Gladieux P."/>
            <person name="Thoren M.H."/>
            <person name="Johannesson H."/>
        </authorList>
    </citation>
    <scope>NUCLEOTIDE SEQUENCE</scope>
    <source>
        <strain evidence="3">CBS 990.96</strain>
    </source>
</reference>
<feature type="region of interest" description="Disordered" evidence="1">
    <location>
        <begin position="1"/>
        <end position="20"/>
    </location>
</feature>
<name>A0AAN7BRK1_9PEZI</name>
<protein>
    <submittedName>
        <fullName evidence="3">Uncharacterized protein</fullName>
    </submittedName>
</protein>
<comment type="caution">
    <text evidence="3">The sequence shown here is derived from an EMBL/GenBank/DDBJ whole genome shotgun (WGS) entry which is preliminary data.</text>
</comment>
<keyword evidence="2" id="KW-1133">Transmembrane helix</keyword>
<dbReference type="EMBL" id="MU865322">
    <property type="protein sequence ID" value="KAK4228177.1"/>
    <property type="molecule type" value="Genomic_DNA"/>
</dbReference>
<feature type="compositionally biased region" description="Gly residues" evidence="1">
    <location>
        <begin position="418"/>
        <end position="432"/>
    </location>
</feature>
<feature type="region of interest" description="Disordered" evidence="1">
    <location>
        <begin position="255"/>
        <end position="294"/>
    </location>
</feature>
<feature type="region of interest" description="Disordered" evidence="1">
    <location>
        <begin position="189"/>
        <end position="212"/>
    </location>
</feature>
<reference evidence="3" key="1">
    <citation type="journal article" date="2023" name="Mol. Phylogenet. Evol.">
        <title>Genome-scale phylogeny and comparative genomics of the fungal order Sordariales.</title>
        <authorList>
            <person name="Hensen N."/>
            <person name="Bonometti L."/>
            <person name="Westerberg I."/>
            <person name="Brannstrom I.O."/>
            <person name="Guillou S."/>
            <person name="Cros-Aarteil S."/>
            <person name="Calhoun S."/>
            <person name="Haridas S."/>
            <person name="Kuo A."/>
            <person name="Mondo S."/>
            <person name="Pangilinan J."/>
            <person name="Riley R."/>
            <person name="LaButti K."/>
            <person name="Andreopoulos B."/>
            <person name="Lipzen A."/>
            <person name="Chen C."/>
            <person name="Yan M."/>
            <person name="Daum C."/>
            <person name="Ng V."/>
            <person name="Clum A."/>
            <person name="Steindorff A."/>
            <person name="Ohm R.A."/>
            <person name="Martin F."/>
            <person name="Silar P."/>
            <person name="Natvig D.O."/>
            <person name="Lalanne C."/>
            <person name="Gautier V."/>
            <person name="Ament-Velasquez S.L."/>
            <person name="Kruys A."/>
            <person name="Hutchinson M.I."/>
            <person name="Powell A.J."/>
            <person name="Barry K."/>
            <person name="Miller A.N."/>
            <person name="Grigoriev I.V."/>
            <person name="Debuchy R."/>
            <person name="Gladieux P."/>
            <person name="Hiltunen Thoren M."/>
            <person name="Johannesson H."/>
        </authorList>
    </citation>
    <scope>NUCLEOTIDE SEQUENCE</scope>
    <source>
        <strain evidence="3">CBS 990.96</strain>
    </source>
</reference>
<proteinExistence type="predicted"/>
<keyword evidence="2" id="KW-0812">Transmembrane</keyword>
<evidence type="ECO:0000256" key="1">
    <source>
        <dbReference type="SAM" id="MobiDB-lite"/>
    </source>
</evidence>
<keyword evidence="4" id="KW-1185">Reference proteome</keyword>
<evidence type="ECO:0000256" key="2">
    <source>
        <dbReference type="SAM" id="Phobius"/>
    </source>
</evidence>
<evidence type="ECO:0000313" key="4">
    <source>
        <dbReference type="Proteomes" id="UP001301958"/>
    </source>
</evidence>
<keyword evidence="2" id="KW-0472">Membrane</keyword>
<feature type="transmembrane region" description="Helical" evidence="2">
    <location>
        <begin position="29"/>
        <end position="52"/>
    </location>
</feature>
<gene>
    <name evidence="3" type="ORF">QBC38DRAFT_362633</name>
</gene>
<sequence>MSNGPAGDSTNSQVSTVPSPNNNAVRSTLAVAGGVIGGVVAISIIAFLIWWWRRQRLRRRRETFLTPLNMANPFNDEKSGGGGGVMTMNEKGGYVIDRGSIGPTPVTTRFKTALGVNFSKIKGHLRNKDSTTPSVNLNRGTSQFIDSASNASVHSRSNSSFDRADPTTKDRFVDWFSRVKANWRTTRTSQIDTLTPMGQPPPALPPTLSNMDDNQLDREAQRLRSQSRHYSSRRSASAHFLSGLGLSFNNINNKDEERSRTSATPAPLNPFADPVNPFADPTTIPPPPPRRSRGQSIATTMMLGRDSLASVVTRNKFRSDPFDLEIPSGYGGGNSNKLSMISSNAGTAGNSSVGGGRDSQVSMLSDIVGVKKPEGVRTRGRAESFTSSKYSSGISLGEDGWSDPGPDVGRLALNGGRRMSGGSGGGGVGKAM</sequence>
<accession>A0AAN7BRK1</accession>